<dbReference type="PANTHER" id="PTHR11328:SF24">
    <property type="entry name" value="MAJOR FACILITATOR SUPERFAMILY (MFS) PROFILE DOMAIN-CONTAINING PROTEIN"/>
    <property type="match status" value="1"/>
</dbReference>
<dbReference type="Proteomes" id="UP000321408">
    <property type="component" value="Chromosome"/>
</dbReference>
<dbReference type="EMBL" id="CP042905">
    <property type="protein sequence ID" value="QEE15472.1"/>
    <property type="molecule type" value="Genomic_DNA"/>
</dbReference>
<feature type="transmembrane region" description="Helical" evidence="1">
    <location>
        <begin position="241"/>
        <end position="266"/>
    </location>
</feature>
<dbReference type="AlphaFoldDB" id="A0A5B9D8Q5"/>
<organism evidence="2 3">
    <name type="scientific">Promethearchaeum syntrophicum</name>
    <dbReference type="NCBI Taxonomy" id="2594042"/>
    <lineage>
        <taxon>Archaea</taxon>
        <taxon>Promethearchaeati</taxon>
        <taxon>Promethearchaeota</taxon>
        <taxon>Promethearchaeia</taxon>
        <taxon>Promethearchaeales</taxon>
        <taxon>Promethearchaeaceae</taxon>
        <taxon>Promethearchaeum</taxon>
    </lineage>
</organism>
<keyword evidence="1" id="KW-1133">Transmembrane helix</keyword>
<evidence type="ECO:0000256" key="1">
    <source>
        <dbReference type="SAM" id="Phobius"/>
    </source>
</evidence>
<dbReference type="Gene3D" id="1.20.1250.20">
    <property type="entry name" value="MFS general substrate transporter like domains"/>
    <property type="match status" value="2"/>
</dbReference>
<dbReference type="PANTHER" id="PTHR11328">
    <property type="entry name" value="MAJOR FACILITATOR SUPERFAMILY DOMAIN-CONTAINING PROTEIN"/>
    <property type="match status" value="1"/>
</dbReference>
<dbReference type="KEGG" id="psyt:DSAG12_01298"/>
<feature type="transmembrane region" description="Helical" evidence="1">
    <location>
        <begin position="153"/>
        <end position="174"/>
    </location>
</feature>
<accession>A0A5B9D8Q5</accession>
<sequence>MADLTKKITRRTKLAFATGEIGDNLAYQSFSFLVFTFYFTYVKLDVGWITGGFIIWSLWNSFNDPILGWLSDRTKSKLGRRIPWMIAGTIPLALVMVFMFTPPLLSDDVVKFIYFLLMLVVFDFAYTSFNVNYNSMFSEMFISMEERSKVGQLRIVFAIAGVAIGFVAPTFIITDLTNQFEYDNTQNQFILNGIIAGIIICIMYFITIKWGTRKPAEFSNDAINAPSFKESLKYTLGNKAFLIYLIPALGTWIVIGILPAVIPLWATHVLGVTEENSILTGVLLLITFLVSGFSTPIWVKIRQKWGARMAGLAGVGTWAITVLSFYFAFDFPTAVITMILNGLGLGGSLYFYDQCLAEIIDEDELKQGVRRSGGYYGMINFVIRLSGIINFLMIGIVFTGSEWETYTPNPSIDTLTGIRFLLSWFPFIVLILSFIGLWFYPIKGERLKENRKRLTELHTKKREEKI</sequence>
<evidence type="ECO:0000313" key="2">
    <source>
        <dbReference type="EMBL" id="QEE15472.1"/>
    </source>
</evidence>
<reference evidence="2 3" key="2">
    <citation type="journal article" date="2024" name="Int. J. Syst. Evol. Microbiol.">
        <title>Promethearchaeum syntrophicum gen. nov., sp. nov., an anaerobic, obligately syntrophic archaeon, the first isolate of the lineage 'Asgard' archaea, and proposal of the new archaeal phylum Promethearchaeota phyl. nov. and kingdom Promethearchaeati regn. nov.</title>
        <authorList>
            <person name="Imachi H."/>
            <person name="Nobu M.K."/>
            <person name="Kato S."/>
            <person name="Takaki Y."/>
            <person name="Miyazaki M."/>
            <person name="Miyata M."/>
            <person name="Ogawara M."/>
            <person name="Saito Y."/>
            <person name="Sakai S."/>
            <person name="Tahara Y.O."/>
            <person name="Takano Y."/>
            <person name="Tasumi E."/>
            <person name="Uematsu K."/>
            <person name="Yoshimura T."/>
            <person name="Itoh T."/>
            <person name="Ohkuma M."/>
            <person name="Takai K."/>
        </authorList>
    </citation>
    <scope>NUCLEOTIDE SEQUENCE [LARGE SCALE GENOMIC DNA]</scope>
    <source>
        <strain evidence="2 3">MK-D1</strain>
    </source>
</reference>
<dbReference type="GO" id="GO:0015293">
    <property type="term" value="F:symporter activity"/>
    <property type="evidence" value="ECO:0007669"/>
    <property type="project" value="InterPro"/>
</dbReference>
<keyword evidence="3" id="KW-1185">Reference proteome</keyword>
<feature type="transmembrane region" description="Helical" evidence="1">
    <location>
        <begin position="373"/>
        <end position="398"/>
    </location>
</feature>
<name>A0A5B9D8Q5_9ARCH</name>
<evidence type="ECO:0000313" key="3">
    <source>
        <dbReference type="Proteomes" id="UP000321408"/>
    </source>
</evidence>
<feature type="transmembrane region" description="Helical" evidence="1">
    <location>
        <begin position="335"/>
        <end position="352"/>
    </location>
</feature>
<feature type="transmembrane region" description="Helical" evidence="1">
    <location>
        <begin position="47"/>
        <end position="70"/>
    </location>
</feature>
<reference evidence="2 3" key="1">
    <citation type="journal article" date="2020" name="Nature">
        <title>Isolation of an archaeon at the prokaryote-eukaryote interface.</title>
        <authorList>
            <person name="Imachi H."/>
            <person name="Nobu M.K."/>
            <person name="Nakahara N."/>
            <person name="Morono Y."/>
            <person name="Ogawara M."/>
            <person name="Takaki Y."/>
            <person name="Takano Y."/>
            <person name="Uematsu K."/>
            <person name="Ikuta T."/>
            <person name="Ito M."/>
            <person name="Matsui Y."/>
            <person name="Miyazaki M."/>
            <person name="Murata K."/>
            <person name="Saito Y."/>
            <person name="Sakai S."/>
            <person name="Song C."/>
            <person name="Tasumi E."/>
            <person name="Yamanaka Y."/>
            <person name="Yamaguchi T."/>
            <person name="Kamagata Y."/>
            <person name="Tamaki H."/>
            <person name="Takai K."/>
        </authorList>
    </citation>
    <scope>NUCLEOTIDE SEQUENCE [LARGE SCALE GENOMIC DNA]</scope>
    <source>
        <strain evidence="2 3">MK-D1</strain>
    </source>
</reference>
<gene>
    <name evidence="2" type="ORF">DSAG12_01298</name>
</gene>
<dbReference type="GO" id="GO:0005886">
    <property type="term" value="C:plasma membrane"/>
    <property type="evidence" value="ECO:0007669"/>
    <property type="project" value="TreeGrafter"/>
</dbReference>
<proteinExistence type="predicted"/>
<dbReference type="GO" id="GO:0008643">
    <property type="term" value="P:carbohydrate transport"/>
    <property type="evidence" value="ECO:0007669"/>
    <property type="project" value="InterPro"/>
</dbReference>
<keyword evidence="1" id="KW-0812">Transmembrane</keyword>
<keyword evidence="1" id="KW-0472">Membrane</keyword>
<feature type="transmembrane region" description="Helical" evidence="1">
    <location>
        <begin position="82"/>
        <end position="100"/>
    </location>
</feature>
<dbReference type="Pfam" id="PF13347">
    <property type="entry name" value="MFS_2"/>
    <property type="match status" value="1"/>
</dbReference>
<feature type="transmembrane region" description="Helical" evidence="1">
    <location>
        <begin position="311"/>
        <end position="329"/>
    </location>
</feature>
<feature type="transmembrane region" description="Helical" evidence="1">
    <location>
        <begin position="112"/>
        <end position="133"/>
    </location>
</feature>
<feature type="transmembrane region" description="Helical" evidence="1">
    <location>
        <begin position="278"/>
        <end position="299"/>
    </location>
</feature>
<dbReference type="InterPro" id="IPR036259">
    <property type="entry name" value="MFS_trans_sf"/>
</dbReference>
<feature type="transmembrane region" description="Helical" evidence="1">
    <location>
        <begin position="189"/>
        <end position="206"/>
    </location>
</feature>
<feature type="transmembrane region" description="Helical" evidence="1">
    <location>
        <begin position="418"/>
        <end position="442"/>
    </location>
</feature>
<protein>
    <submittedName>
        <fullName evidence="2">MFS transporter</fullName>
    </submittedName>
</protein>
<dbReference type="RefSeq" id="WP_147662381.1">
    <property type="nucleotide sequence ID" value="NZ_CP042905.2"/>
</dbReference>
<dbReference type="GeneID" id="41329291"/>
<dbReference type="InterPro" id="IPR039672">
    <property type="entry name" value="MFS_2"/>
</dbReference>
<dbReference type="SUPFAM" id="SSF103473">
    <property type="entry name" value="MFS general substrate transporter"/>
    <property type="match status" value="1"/>
</dbReference>